<organism evidence="1 2">
    <name type="scientific">Puccinia striiformis f. sp. tritici</name>
    <dbReference type="NCBI Taxonomy" id="168172"/>
    <lineage>
        <taxon>Eukaryota</taxon>
        <taxon>Fungi</taxon>
        <taxon>Dikarya</taxon>
        <taxon>Basidiomycota</taxon>
        <taxon>Pucciniomycotina</taxon>
        <taxon>Pucciniomycetes</taxon>
        <taxon>Pucciniales</taxon>
        <taxon>Pucciniaceae</taxon>
        <taxon>Puccinia</taxon>
    </lineage>
</organism>
<reference evidence="2" key="1">
    <citation type="journal article" date="2018" name="BMC Genomics">
        <title>Genomic insights into host adaptation between the wheat stripe rust pathogen (Puccinia striiformis f. sp. tritici) and the barley stripe rust pathogen (Puccinia striiformis f. sp. hordei).</title>
        <authorList>
            <person name="Xia C."/>
            <person name="Wang M."/>
            <person name="Yin C."/>
            <person name="Cornejo O.E."/>
            <person name="Hulbert S.H."/>
            <person name="Chen X."/>
        </authorList>
    </citation>
    <scope>NUCLEOTIDE SEQUENCE [LARGE SCALE GENOMIC DNA]</scope>
    <source>
        <strain evidence="2">93-210</strain>
    </source>
</reference>
<keyword evidence="2" id="KW-1185">Reference proteome</keyword>
<reference evidence="2" key="2">
    <citation type="journal article" date="2018" name="Mol. Plant Microbe Interact.">
        <title>Genome sequence resources for the wheat stripe rust pathogen (Puccinia striiformis f. sp. tritici) and the barley stripe rust pathogen (Puccinia striiformis f. sp. hordei).</title>
        <authorList>
            <person name="Xia C."/>
            <person name="Wang M."/>
            <person name="Yin C."/>
            <person name="Cornejo O.E."/>
            <person name="Hulbert S.H."/>
            <person name="Chen X."/>
        </authorList>
    </citation>
    <scope>NUCLEOTIDE SEQUENCE [LARGE SCALE GENOMIC DNA]</scope>
    <source>
        <strain evidence="2">93-210</strain>
    </source>
</reference>
<dbReference type="EMBL" id="CM045880">
    <property type="protein sequence ID" value="KAI7938119.1"/>
    <property type="molecule type" value="Genomic_DNA"/>
</dbReference>
<comment type="caution">
    <text evidence="1">The sequence shown here is derived from an EMBL/GenBank/DDBJ whole genome shotgun (WGS) entry which is preliminary data.</text>
</comment>
<sequence>MIGLSADPSAIVSTGGGSSWSTTCSELDHQRKENEYDCQQTQSITSDQLGRSVSVNDLVEGGLSLKRKGNEYVIIRDRGPVDQLGRNISGNDLIRVGLI</sequence>
<evidence type="ECO:0000313" key="2">
    <source>
        <dbReference type="Proteomes" id="UP001060170"/>
    </source>
</evidence>
<evidence type="ECO:0000313" key="1">
    <source>
        <dbReference type="EMBL" id="KAI7938119.1"/>
    </source>
</evidence>
<name>A0ACC0DRE4_9BASI</name>
<accession>A0ACC0DRE4</accession>
<proteinExistence type="predicted"/>
<dbReference type="Proteomes" id="UP001060170">
    <property type="component" value="Chromosome 16"/>
</dbReference>
<reference evidence="1 2" key="3">
    <citation type="journal article" date="2022" name="Microbiol. Spectr.">
        <title>Folding features and dynamics of 3D genome architecture in plant fungal pathogens.</title>
        <authorList>
            <person name="Xia C."/>
        </authorList>
    </citation>
    <scope>NUCLEOTIDE SEQUENCE [LARGE SCALE GENOMIC DNA]</scope>
    <source>
        <strain evidence="1 2">93-210</strain>
    </source>
</reference>
<gene>
    <name evidence="1" type="ORF">MJO28_015039</name>
</gene>
<protein>
    <submittedName>
        <fullName evidence="1">Uncharacterized protein</fullName>
    </submittedName>
</protein>